<dbReference type="InterPro" id="IPR013005">
    <property type="entry name" value="Ribosomal_uL4-like"/>
</dbReference>
<dbReference type="OrthoDB" id="9803201at2"/>
<dbReference type="Pfam" id="PF00573">
    <property type="entry name" value="Ribosomal_L4"/>
    <property type="match status" value="1"/>
</dbReference>
<evidence type="ECO:0000313" key="8">
    <source>
        <dbReference type="Proteomes" id="UP000198736"/>
    </source>
</evidence>
<keyword evidence="5" id="KW-0699">rRNA-binding</keyword>
<dbReference type="GO" id="GO:0003735">
    <property type="term" value="F:structural constituent of ribosome"/>
    <property type="evidence" value="ECO:0007669"/>
    <property type="project" value="InterPro"/>
</dbReference>
<keyword evidence="5" id="KW-0694">RNA-binding</keyword>
<dbReference type="GO" id="GO:0006412">
    <property type="term" value="P:translation"/>
    <property type="evidence" value="ECO:0007669"/>
    <property type="project" value="UniProtKB-UniRule"/>
</dbReference>
<comment type="function">
    <text evidence="5">Forms part of the polypeptide exit tunnel.</text>
</comment>
<evidence type="ECO:0000256" key="6">
    <source>
        <dbReference type="SAM" id="MobiDB-lite"/>
    </source>
</evidence>
<feature type="region of interest" description="Disordered" evidence="6">
    <location>
        <begin position="62"/>
        <end position="91"/>
    </location>
</feature>
<comment type="function">
    <text evidence="5">One of the primary rRNA binding proteins, this protein initially binds near the 5'-end of the 23S rRNA. It is important during the early stages of 50S assembly. It makes multiple contacts with different domains of the 23S rRNA in the assembled 50S subunit and ribosome.</text>
</comment>
<proteinExistence type="inferred from homology"/>
<dbReference type="InterPro" id="IPR002136">
    <property type="entry name" value="Ribosomal_uL4"/>
</dbReference>
<dbReference type="GO" id="GO:0005840">
    <property type="term" value="C:ribosome"/>
    <property type="evidence" value="ECO:0007669"/>
    <property type="project" value="UniProtKB-KW"/>
</dbReference>
<protein>
    <recommendedName>
        <fullName evidence="4 5">Large ribosomal subunit protein uL4</fullName>
    </recommendedName>
</protein>
<accession>A0A0S4L8T6</accession>
<gene>
    <name evidence="5 7" type="primary">rplD</name>
    <name evidence="7" type="ORF">COMA2_100018</name>
</gene>
<dbReference type="EMBL" id="CZPZ01000002">
    <property type="protein sequence ID" value="CUS32228.1"/>
    <property type="molecule type" value="Genomic_DNA"/>
</dbReference>
<evidence type="ECO:0000256" key="2">
    <source>
        <dbReference type="ARBA" id="ARBA00022980"/>
    </source>
</evidence>
<keyword evidence="2 5" id="KW-0689">Ribosomal protein</keyword>
<evidence type="ECO:0000313" key="7">
    <source>
        <dbReference type="EMBL" id="CUS32228.1"/>
    </source>
</evidence>
<evidence type="ECO:0000256" key="4">
    <source>
        <dbReference type="ARBA" id="ARBA00035244"/>
    </source>
</evidence>
<comment type="similarity">
    <text evidence="1 5">Belongs to the universal ribosomal protein uL4 family.</text>
</comment>
<dbReference type="InterPro" id="IPR023574">
    <property type="entry name" value="Ribosomal_uL4_dom_sf"/>
</dbReference>
<name>A0A0S4L8T6_9BACT</name>
<dbReference type="Proteomes" id="UP000198736">
    <property type="component" value="Unassembled WGS sequence"/>
</dbReference>
<organism evidence="7 8">
    <name type="scientific">Candidatus Nitrospira nitrificans</name>
    <dbReference type="NCBI Taxonomy" id="1742973"/>
    <lineage>
        <taxon>Bacteria</taxon>
        <taxon>Pseudomonadati</taxon>
        <taxon>Nitrospirota</taxon>
        <taxon>Nitrospiria</taxon>
        <taxon>Nitrospirales</taxon>
        <taxon>Nitrospiraceae</taxon>
        <taxon>Nitrospira</taxon>
    </lineage>
</organism>
<feature type="compositionally biased region" description="Basic residues" evidence="6">
    <location>
        <begin position="76"/>
        <end position="85"/>
    </location>
</feature>
<keyword evidence="3 5" id="KW-0687">Ribonucleoprotein</keyword>
<dbReference type="STRING" id="1742973.COMA2_100018"/>
<evidence type="ECO:0000256" key="3">
    <source>
        <dbReference type="ARBA" id="ARBA00023274"/>
    </source>
</evidence>
<comment type="subunit">
    <text evidence="5">Part of the 50S ribosomal subunit.</text>
</comment>
<dbReference type="HAMAP" id="MF_01328_B">
    <property type="entry name" value="Ribosomal_uL4_B"/>
    <property type="match status" value="1"/>
</dbReference>
<dbReference type="AlphaFoldDB" id="A0A0S4L8T6"/>
<keyword evidence="8" id="KW-1185">Reference proteome</keyword>
<dbReference type="NCBIfam" id="TIGR03953">
    <property type="entry name" value="rplD_bact"/>
    <property type="match status" value="1"/>
</dbReference>
<evidence type="ECO:0000256" key="5">
    <source>
        <dbReference type="HAMAP-Rule" id="MF_01328"/>
    </source>
</evidence>
<sequence length="220" mass="24076">MVSLSCESRKRASMPTIDLVDLQKKKVGTVDLSPQVFGCEPRVALVHEAVIMQRACERRGTASTLRRGEVSGSGKKPWKQKHTGRARAGSLRSPVWRHGGSVFGPKPRSYAYSMPKKKYRIALQSALSAKVAESQLFVVSDLSLQQPRTKLLAQALKQFTGGDHALVIVGKEQSEILKAAGNLNAVKVLSADQLNVYDVVRAKVIMIAERELGPVSEVWS</sequence>
<dbReference type="GO" id="GO:0019843">
    <property type="term" value="F:rRNA binding"/>
    <property type="evidence" value="ECO:0007669"/>
    <property type="project" value="UniProtKB-UniRule"/>
</dbReference>
<dbReference type="SUPFAM" id="SSF52166">
    <property type="entry name" value="Ribosomal protein L4"/>
    <property type="match status" value="1"/>
</dbReference>
<reference evidence="8" key="1">
    <citation type="submission" date="2015-10" db="EMBL/GenBank/DDBJ databases">
        <authorList>
            <person name="Luecker S."/>
            <person name="Luecker S."/>
        </authorList>
    </citation>
    <scope>NUCLEOTIDE SEQUENCE [LARGE SCALE GENOMIC DNA]</scope>
</reference>
<dbReference type="PANTHER" id="PTHR10746">
    <property type="entry name" value="50S RIBOSOMAL PROTEIN L4"/>
    <property type="match status" value="1"/>
</dbReference>
<dbReference type="PANTHER" id="PTHR10746:SF6">
    <property type="entry name" value="LARGE RIBOSOMAL SUBUNIT PROTEIN UL4M"/>
    <property type="match status" value="1"/>
</dbReference>
<dbReference type="Gene3D" id="3.40.1370.10">
    <property type="match status" value="1"/>
</dbReference>
<dbReference type="GO" id="GO:1990904">
    <property type="term" value="C:ribonucleoprotein complex"/>
    <property type="evidence" value="ECO:0007669"/>
    <property type="project" value="UniProtKB-KW"/>
</dbReference>
<evidence type="ECO:0000256" key="1">
    <source>
        <dbReference type="ARBA" id="ARBA00010528"/>
    </source>
</evidence>